<proteinExistence type="predicted"/>
<sequence>MSQTNWYLGFGASDALYSMNNIYRASLENGSEKEQAEKLLALLNQFADECLDQYFMNPIERVKLNSMGQKIVSGGVSAMKKTIHLTLKQVVKKMSKADRLHMADYINGLLKPLRESERYPTYVAVEISPELRERLGRVVANGKEQGADAIAKDYSDALCELVEVAIHSYMDKPLSMMKLGMVMNKITSVASDAIRSAAKTVIRKVIPSMSSKEMEGFFEFSESILYPHPA</sequence>
<evidence type="ECO:0000313" key="2">
    <source>
        <dbReference type="Proteomes" id="UP000235116"/>
    </source>
</evidence>
<dbReference type="RefSeq" id="WP_101892856.1">
    <property type="nucleotide sequence ID" value="NZ_CP022684.1"/>
</dbReference>
<keyword evidence="2" id="KW-1185">Reference proteome</keyword>
<dbReference type="AlphaFoldDB" id="A0A2K9LGK4"/>
<dbReference type="KEGG" id="kak:Kalk_03375"/>
<dbReference type="OrthoDB" id="6080359at2"/>
<protein>
    <submittedName>
        <fullName evidence="1">Uncharacterized protein</fullName>
    </submittedName>
</protein>
<reference evidence="2" key="1">
    <citation type="submission" date="2017-08" db="EMBL/GenBank/DDBJ databases">
        <title>Direct submision.</title>
        <authorList>
            <person name="Kim S.-J."/>
            <person name="Rhee S.-K."/>
        </authorList>
    </citation>
    <scope>NUCLEOTIDE SEQUENCE [LARGE SCALE GENOMIC DNA]</scope>
    <source>
        <strain evidence="2">GI5</strain>
    </source>
</reference>
<name>A0A2K9LGK4_9GAMM</name>
<organism evidence="1 2">
    <name type="scientific">Ketobacter alkanivorans</name>
    <dbReference type="NCBI Taxonomy" id="1917421"/>
    <lineage>
        <taxon>Bacteria</taxon>
        <taxon>Pseudomonadati</taxon>
        <taxon>Pseudomonadota</taxon>
        <taxon>Gammaproteobacteria</taxon>
        <taxon>Pseudomonadales</taxon>
        <taxon>Ketobacteraceae</taxon>
        <taxon>Ketobacter</taxon>
    </lineage>
</organism>
<gene>
    <name evidence="1" type="ORF">Kalk_03375</name>
</gene>
<dbReference type="Proteomes" id="UP000235116">
    <property type="component" value="Chromosome"/>
</dbReference>
<accession>A0A2K9LGK4</accession>
<evidence type="ECO:0000313" key="1">
    <source>
        <dbReference type="EMBL" id="AUM11516.1"/>
    </source>
</evidence>
<dbReference type="EMBL" id="CP022684">
    <property type="protein sequence ID" value="AUM11516.1"/>
    <property type="molecule type" value="Genomic_DNA"/>
</dbReference>